<name>X6NG77_RETFI</name>
<dbReference type="AlphaFoldDB" id="X6NG77"/>
<keyword evidence="5" id="KW-0812">Transmembrane</keyword>
<dbReference type="PROSITE" id="PS50294">
    <property type="entry name" value="WD_REPEATS_REGION"/>
    <property type="match status" value="7"/>
</dbReference>
<dbReference type="SUPFAM" id="SSF50978">
    <property type="entry name" value="WD40 repeat-like"/>
    <property type="match status" value="1"/>
</dbReference>
<dbReference type="GO" id="GO:0000398">
    <property type="term" value="P:mRNA splicing, via spliceosome"/>
    <property type="evidence" value="ECO:0007669"/>
    <property type="project" value="TreeGrafter"/>
</dbReference>
<dbReference type="GO" id="GO:0022857">
    <property type="term" value="F:transmembrane transporter activity"/>
    <property type="evidence" value="ECO:0007669"/>
    <property type="project" value="InterPro"/>
</dbReference>
<evidence type="ECO:0000256" key="5">
    <source>
        <dbReference type="SAM" id="Phobius"/>
    </source>
</evidence>
<evidence type="ECO:0000313" key="7">
    <source>
        <dbReference type="EMBL" id="ETO24774.1"/>
    </source>
</evidence>
<dbReference type="GO" id="GO:0046540">
    <property type="term" value="C:U4/U6 x U5 tri-snRNP complex"/>
    <property type="evidence" value="ECO:0007669"/>
    <property type="project" value="TreeGrafter"/>
</dbReference>
<feature type="compositionally biased region" description="Acidic residues" evidence="4">
    <location>
        <begin position="302"/>
        <end position="314"/>
    </location>
</feature>
<keyword evidence="5" id="KW-0472">Membrane</keyword>
<evidence type="ECO:0000256" key="1">
    <source>
        <dbReference type="ARBA" id="ARBA00022574"/>
    </source>
</evidence>
<dbReference type="InterPro" id="IPR001680">
    <property type="entry name" value="WD40_rpt"/>
</dbReference>
<evidence type="ECO:0000256" key="3">
    <source>
        <dbReference type="PROSITE-ProRule" id="PRU00221"/>
    </source>
</evidence>
<evidence type="ECO:0000259" key="6">
    <source>
        <dbReference type="Pfam" id="PF03522"/>
    </source>
</evidence>
<dbReference type="GO" id="GO:0006811">
    <property type="term" value="P:monoatomic ion transport"/>
    <property type="evidence" value="ECO:0007669"/>
    <property type="project" value="InterPro"/>
</dbReference>
<dbReference type="CDD" id="cd00200">
    <property type="entry name" value="WD40"/>
    <property type="match status" value="1"/>
</dbReference>
<dbReference type="Proteomes" id="UP000023152">
    <property type="component" value="Unassembled WGS sequence"/>
</dbReference>
<feature type="domain" description="SLC12A transporter C-terminal" evidence="6">
    <location>
        <begin position="96"/>
        <end position="194"/>
    </location>
</feature>
<proteinExistence type="predicted"/>
<dbReference type="Pfam" id="PF03522">
    <property type="entry name" value="SLC12"/>
    <property type="match status" value="3"/>
</dbReference>
<dbReference type="InterPro" id="IPR020472">
    <property type="entry name" value="WD40_PAC1"/>
</dbReference>
<feature type="repeat" description="WD" evidence="3">
    <location>
        <begin position="762"/>
        <end position="803"/>
    </location>
</feature>
<dbReference type="InterPro" id="IPR019775">
    <property type="entry name" value="WD40_repeat_CS"/>
</dbReference>
<sequence>MSVSHSPGWRPSFQYSNKYTSFSGFILCLAMMFATSWFYALICIGLGAGICAYIIHRKPNIYWGSALDTRAKYTVLYHVKNYQPSFLVLCGNPELRLPLVKFTHTLRRGNGTIVYGDILCGKFKDKLSLLNNRASHYLPKYMKMRAFYERAIAPDLMTGAESLIQLTGLGKLRCDVLVLGFKKNWPELRKKKLDMTPEEQKQHTDPTDEFSNESYVALLTECLQLKMGFMLCRGLEHIPFGKMKSNNVLIDTTSEHHPSPAGSEIIDVWWLLDDGGLSLLVPHILSIDRFWKKWSALHAHEEEEEENTEPEDKDSEIKPRKGKHNIARKKSKHIIRLFLVADANIGGELPKPNDADNTNASVLTFPFYHRKPEKNNNLDAVASTLTPRSAQLHIEEVSRITSQGLVDQKTLRTIEDATGESRLVFFKIYIYMYIYIYIHIYLWQAELSALLRKFRLNINGPYPIKSNRREPTKQTLETFCQLTGYDMAESKKWNSTRLKRWLRVSELIQTYSHEQKCVFVTAPHPNSFKDPTMYLGVLDMVSRTHDKRATILTRGNGENVLTFYWDKTYASSLHNDVVFFFFDFFFFLLGHGLLFQLDFDSETLQKGCSISDDLSLRCYKSGLCGGMNIAKSIKRFFSRKKEIPIYSVDGSMILTELSHDMLSACIFLYLLIFFISLFQGHSDYVSSVKFSPDGSKIVSSSNDETVRVWDVETGNVIVILQGHLAFVNDARFSPRGDMIASCSGDNTIRLWDMNSGKEMMRLEGHSHTVTSAQFSPDGHTLVSGSWDKTIRLWDVNSGEEIKVLGRHSRYVSNVQFSPDGQLVVSSSWDSTIAIWDIQSSKRLLKLIGHVNVVMNTQFSPNGNLLVSCSWDRSIRIWDANSGIEIKKFRWNSQTVADVRFSPDNLTVVSCANDKTIRWWDVATGQQIQKLGGHFNDVTGVDFSPDGKIIVSASHDKTIRIWG</sequence>
<gene>
    <name evidence="7" type="ORF">RFI_12383</name>
</gene>
<dbReference type="SMART" id="SM00320">
    <property type="entry name" value="WD40"/>
    <property type="match status" value="7"/>
</dbReference>
<dbReference type="Pfam" id="PF00400">
    <property type="entry name" value="WD40"/>
    <property type="match status" value="7"/>
</dbReference>
<organism evidence="7 8">
    <name type="scientific">Reticulomyxa filosa</name>
    <dbReference type="NCBI Taxonomy" id="46433"/>
    <lineage>
        <taxon>Eukaryota</taxon>
        <taxon>Sar</taxon>
        <taxon>Rhizaria</taxon>
        <taxon>Retaria</taxon>
        <taxon>Foraminifera</taxon>
        <taxon>Monothalamids</taxon>
        <taxon>Reticulomyxidae</taxon>
        <taxon>Reticulomyxa</taxon>
    </lineage>
</organism>
<dbReference type="GO" id="GO:0030621">
    <property type="term" value="F:U4 snRNA binding"/>
    <property type="evidence" value="ECO:0007669"/>
    <property type="project" value="TreeGrafter"/>
</dbReference>
<dbReference type="GO" id="GO:0016020">
    <property type="term" value="C:membrane"/>
    <property type="evidence" value="ECO:0007669"/>
    <property type="project" value="InterPro"/>
</dbReference>
<protein>
    <submittedName>
        <fullName evidence="7">G-protein beta WD-40 repeats containing protein</fullName>
    </submittedName>
</protein>
<dbReference type="PANTHER" id="PTHR19846">
    <property type="entry name" value="WD40 REPEAT PROTEIN"/>
    <property type="match status" value="1"/>
</dbReference>
<feature type="repeat" description="WD" evidence="3">
    <location>
        <begin position="720"/>
        <end position="761"/>
    </location>
</feature>
<reference evidence="7 8" key="1">
    <citation type="journal article" date="2013" name="Curr. Biol.">
        <title>The Genome of the Foraminiferan Reticulomyxa filosa.</title>
        <authorList>
            <person name="Glockner G."/>
            <person name="Hulsmann N."/>
            <person name="Schleicher M."/>
            <person name="Noegel A.A."/>
            <person name="Eichinger L."/>
            <person name="Gallinger C."/>
            <person name="Pawlowski J."/>
            <person name="Sierra R."/>
            <person name="Euteneuer U."/>
            <person name="Pillet L."/>
            <person name="Moustafa A."/>
            <person name="Platzer M."/>
            <person name="Groth M."/>
            <person name="Szafranski K."/>
            <person name="Schliwa M."/>
        </authorList>
    </citation>
    <scope>NUCLEOTIDE SEQUENCE [LARGE SCALE GENOMIC DNA]</scope>
</reference>
<feature type="repeat" description="WD" evidence="3">
    <location>
        <begin position="678"/>
        <end position="719"/>
    </location>
</feature>
<feature type="transmembrane region" description="Helical" evidence="5">
    <location>
        <begin position="424"/>
        <end position="443"/>
    </location>
</feature>
<evidence type="ECO:0000256" key="2">
    <source>
        <dbReference type="ARBA" id="ARBA00022737"/>
    </source>
</evidence>
<keyword evidence="2" id="KW-0677">Repeat</keyword>
<keyword evidence="8" id="KW-1185">Reference proteome</keyword>
<dbReference type="PROSITE" id="PS50082">
    <property type="entry name" value="WD_REPEATS_2"/>
    <property type="match status" value="7"/>
</dbReference>
<keyword evidence="1 3" id="KW-0853">WD repeat</keyword>
<feature type="domain" description="SLC12A transporter C-terminal" evidence="6">
    <location>
        <begin position="262"/>
        <end position="293"/>
    </location>
</feature>
<evidence type="ECO:0000256" key="4">
    <source>
        <dbReference type="SAM" id="MobiDB-lite"/>
    </source>
</evidence>
<feature type="domain" description="SLC12A transporter C-terminal" evidence="6">
    <location>
        <begin position="444"/>
        <end position="564"/>
    </location>
</feature>
<dbReference type="InterPro" id="IPR018491">
    <property type="entry name" value="SLC12_C"/>
</dbReference>
<dbReference type="PROSITE" id="PS00678">
    <property type="entry name" value="WD_REPEATS_1"/>
    <property type="match status" value="5"/>
</dbReference>
<keyword evidence="5" id="KW-1133">Transmembrane helix</keyword>
<feature type="repeat" description="WD" evidence="3">
    <location>
        <begin position="930"/>
        <end position="962"/>
    </location>
</feature>
<feature type="repeat" description="WD" evidence="3">
    <location>
        <begin position="804"/>
        <end position="845"/>
    </location>
</feature>
<dbReference type="InterPro" id="IPR015943">
    <property type="entry name" value="WD40/YVTN_repeat-like_dom_sf"/>
</dbReference>
<feature type="repeat" description="WD" evidence="3">
    <location>
        <begin position="846"/>
        <end position="887"/>
    </location>
</feature>
<dbReference type="Gene3D" id="2.130.10.10">
    <property type="entry name" value="YVTN repeat-like/Quinoprotein amine dehydrogenase"/>
    <property type="match status" value="3"/>
</dbReference>
<dbReference type="PANTHER" id="PTHR19846:SF0">
    <property type="entry name" value="PRE-MRNA PROCESSING FACTOR 4"/>
    <property type="match status" value="1"/>
</dbReference>
<dbReference type="GO" id="GO:0017070">
    <property type="term" value="F:U6 snRNA binding"/>
    <property type="evidence" value="ECO:0007669"/>
    <property type="project" value="TreeGrafter"/>
</dbReference>
<dbReference type="EMBL" id="ASPP01008971">
    <property type="protein sequence ID" value="ETO24774.1"/>
    <property type="molecule type" value="Genomic_DNA"/>
</dbReference>
<evidence type="ECO:0000313" key="8">
    <source>
        <dbReference type="Proteomes" id="UP000023152"/>
    </source>
</evidence>
<comment type="caution">
    <text evidence="7">The sequence shown here is derived from an EMBL/GenBank/DDBJ whole genome shotgun (WGS) entry which is preliminary data.</text>
</comment>
<feature type="region of interest" description="Disordered" evidence="4">
    <location>
        <begin position="300"/>
        <end position="326"/>
    </location>
</feature>
<accession>X6NG77</accession>
<feature type="transmembrane region" description="Helical" evidence="5">
    <location>
        <begin position="22"/>
        <end position="55"/>
    </location>
</feature>
<dbReference type="InterPro" id="IPR036322">
    <property type="entry name" value="WD40_repeat_dom_sf"/>
</dbReference>
<feature type="repeat" description="WD" evidence="3">
    <location>
        <begin position="888"/>
        <end position="929"/>
    </location>
</feature>
<dbReference type="PRINTS" id="PR00320">
    <property type="entry name" value="GPROTEINBRPT"/>
</dbReference>